<evidence type="ECO:0000313" key="2">
    <source>
        <dbReference type="Proteomes" id="UP000014731"/>
    </source>
</evidence>
<dbReference type="Proteomes" id="UP000014731">
    <property type="component" value="Segment"/>
</dbReference>
<keyword evidence="2" id="KW-1185">Reference proteome</keyword>
<gene>
    <name evidence="1" type="ORF">Phi19:3_gp059</name>
</gene>
<protein>
    <submittedName>
        <fullName evidence="1">Uncharacterized protein</fullName>
    </submittedName>
</protein>
<proteinExistence type="predicted"/>
<sequence>MNKPDIIGVEVLTPDGRGSILSLHPRKVIVHLNSRGVNQLMKGLKRGELHYAYDYSDVEIIKGQYCFNDERINLQYDKLTN</sequence>
<dbReference type="KEGG" id="vg:16881062"/>
<reference evidence="2" key="2">
    <citation type="submission" date="2013-03" db="EMBL/GenBank/DDBJ databases">
        <title>The Cellulophaga phages: a novel, diverse, and globally ubiquitous model system.</title>
        <authorList>
            <person name="Holmfeldt K."/>
            <person name="Solonenko N."/>
            <person name="Shah M."/>
            <person name="Corrier K."/>
            <person name="Riemann L."/>
            <person name="VerBerkmoes N.C."/>
            <person name="Sullivan M.B."/>
        </authorList>
    </citation>
    <scope>NUCLEOTIDE SEQUENCE [LARGE SCALE GENOMIC DNA]</scope>
</reference>
<reference evidence="1 2" key="1">
    <citation type="journal article" date="2013" name="Proc. Natl. Acad. Sci. U.S.A.">
        <title>Twelve previously unknown phage genera are ubiquitous in global oceans.</title>
        <authorList>
            <person name="Holmfeldt K."/>
            <person name="Solonenko N."/>
            <person name="Shah M."/>
            <person name="Corrier K."/>
            <person name="Riemann L."/>
            <person name="Verberkmoes N.C."/>
            <person name="Sullivan M.B."/>
        </authorList>
    </citation>
    <scope>NUCLEOTIDE SEQUENCE [LARGE SCALE GENOMIC DNA]</scope>
    <source>
        <strain evidence="1">Phi19:3</strain>
    </source>
</reference>
<dbReference type="RefSeq" id="YP_008240844.1">
    <property type="nucleotide sequence ID" value="NC_021789.1"/>
</dbReference>
<evidence type="ECO:0000313" key="1">
    <source>
        <dbReference type="EMBL" id="AGO47463.1"/>
    </source>
</evidence>
<dbReference type="GeneID" id="16881062"/>
<organism evidence="1 2">
    <name type="scientific">Cellulophaga phage phi19:3</name>
    <dbReference type="NCBI Taxonomy" id="1327971"/>
    <lineage>
        <taxon>Viruses</taxon>
        <taxon>Duplodnaviria</taxon>
        <taxon>Heunggongvirae</taxon>
        <taxon>Uroviricota</taxon>
        <taxon>Caudoviricetes</taxon>
        <taxon>Pachyviridae</taxon>
        <taxon>Baltivirus</taxon>
        <taxon>Baltivirus phi19tres</taxon>
    </lineage>
</organism>
<dbReference type="EMBL" id="KC821608">
    <property type="protein sequence ID" value="AGO47463.1"/>
    <property type="molecule type" value="Genomic_DNA"/>
</dbReference>
<name>R9ZZT0_9CAUD</name>
<accession>R9ZZT0</accession>